<evidence type="ECO:0000256" key="1">
    <source>
        <dbReference type="SAM" id="MobiDB-lite"/>
    </source>
</evidence>
<dbReference type="AlphaFoldDB" id="A0AAN6UYV4"/>
<evidence type="ECO:0000313" key="2">
    <source>
        <dbReference type="EMBL" id="KAK4140416.1"/>
    </source>
</evidence>
<organism evidence="2 3">
    <name type="scientific">Dichotomopilus funicola</name>
    <dbReference type="NCBI Taxonomy" id="1934379"/>
    <lineage>
        <taxon>Eukaryota</taxon>
        <taxon>Fungi</taxon>
        <taxon>Dikarya</taxon>
        <taxon>Ascomycota</taxon>
        <taxon>Pezizomycotina</taxon>
        <taxon>Sordariomycetes</taxon>
        <taxon>Sordariomycetidae</taxon>
        <taxon>Sordariales</taxon>
        <taxon>Chaetomiaceae</taxon>
        <taxon>Dichotomopilus</taxon>
    </lineage>
</organism>
<feature type="region of interest" description="Disordered" evidence="1">
    <location>
        <begin position="311"/>
        <end position="342"/>
    </location>
</feature>
<protein>
    <recommendedName>
        <fullName evidence="4">BTB domain transcription factor</fullName>
    </recommendedName>
</protein>
<feature type="compositionally biased region" description="Low complexity" evidence="1">
    <location>
        <begin position="16"/>
        <end position="25"/>
    </location>
</feature>
<dbReference type="EMBL" id="MU853632">
    <property type="protein sequence ID" value="KAK4140416.1"/>
    <property type="molecule type" value="Genomic_DNA"/>
</dbReference>
<name>A0AAN6UYV4_9PEZI</name>
<comment type="caution">
    <text evidence="2">The sequence shown here is derived from an EMBL/GenBank/DDBJ whole genome shotgun (WGS) entry which is preliminary data.</text>
</comment>
<feature type="compositionally biased region" description="Acidic residues" evidence="1">
    <location>
        <begin position="332"/>
        <end position="342"/>
    </location>
</feature>
<proteinExistence type="predicted"/>
<feature type="compositionally biased region" description="Basic and acidic residues" evidence="1">
    <location>
        <begin position="321"/>
        <end position="331"/>
    </location>
</feature>
<dbReference type="Proteomes" id="UP001302676">
    <property type="component" value="Unassembled WGS sequence"/>
</dbReference>
<dbReference type="PANTHER" id="PTHR34776:SF1">
    <property type="entry name" value="F17F16.3 PROTEIN"/>
    <property type="match status" value="1"/>
</dbReference>
<dbReference type="RefSeq" id="XP_062633787.1">
    <property type="nucleotide sequence ID" value="XM_062781974.1"/>
</dbReference>
<dbReference type="PANTHER" id="PTHR34776">
    <property type="entry name" value="F17F16.3 PROTEIN"/>
    <property type="match status" value="1"/>
</dbReference>
<evidence type="ECO:0000313" key="3">
    <source>
        <dbReference type="Proteomes" id="UP001302676"/>
    </source>
</evidence>
<sequence length="376" mass="41565">MTTTTRAASKKEEDPSSAAPASEAKPGSKHKTEDEEVVKPPSPKKAKQEDENQNLDTEQVKEETKDEEKKQENGAPEDQTTKQEPPIKEPKDSAVEPQAHKDTPASILEKGIIYFFYRGRVNTDSPSSINDIARAFILLRPIAHDAKLSSGPIGDAGNSRLLLVPKKTLPRSGRDRWISFVEKSHASFAQLRDDFLASAEYTTKTAGDRHTPAATPVGEGVYALTSTGRQSHLVYVLTLPGELGEVQEGMGLKARGSFIVSTKNPEYGGPGPKGAEYPKELLEEFRSLRWSPTQPKHLDYVHTQILMVGESSGTEKALSPQKEDQEEGKAEPEEEIEELEEEDIKRMEGLSEDDSGRVFADLQVHAEDYPKLRTTF</sequence>
<reference evidence="2" key="1">
    <citation type="journal article" date="2023" name="Mol. Phylogenet. Evol.">
        <title>Genome-scale phylogeny and comparative genomics of the fungal order Sordariales.</title>
        <authorList>
            <person name="Hensen N."/>
            <person name="Bonometti L."/>
            <person name="Westerberg I."/>
            <person name="Brannstrom I.O."/>
            <person name="Guillou S."/>
            <person name="Cros-Aarteil S."/>
            <person name="Calhoun S."/>
            <person name="Haridas S."/>
            <person name="Kuo A."/>
            <person name="Mondo S."/>
            <person name="Pangilinan J."/>
            <person name="Riley R."/>
            <person name="LaButti K."/>
            <person name="Andreopoulos B."/>
            <person name="Lipzen A."/>
            <person name="Chen C."/>
            <person name="Yan M."/>
            <person name="Daum C."/>
            <person name="Ng V."/>
            <person name="Clum A."/>
            <person name="Steindorff A."/>
            <person name="Ohm R.A."/>
            <person name="Martin F."/>
            <person name="Silar P."/>
            <person name="Natvig D.O."/>
            <person name="Lalanne C."/>
            <person name="Gautier V."/>
            <person name="Ament-Velasquez S.L."/>
            <person name="Kruys A."/>
            <person name="Hutchinson M.I."/>
            <person name="Powell A.J."/>
            <person name="Barry K."/>
            <person name="Miller A.N."/>
            <person name="Grigoriev I.V."/>
            <person name="Debuchy R."/>
            <person name="Gladieux P."/>
            <person name="Hiltunen Thoren M."/>
            <person name="Johannesson H."/>
        </authorList>
    </citation>
    <scope>NUCLEOTIDE SEQUENCE</scope>
    <source>
        <strain evidence="2">CBS 141.50</strain>
    </source>
</reference>
<reference evidence="2" key="2">
    <citation type="submission" date="2023-05" db="EMBL/GenBank/DDBJ databases">
        <authorList>
            <consortium name="Lawrence Berkeley National Laboratory"/>
            <person name="Steindorff A."/>
            <person name="Hensen N."/>
            <person name="Bonometti L."/>
            <person name="Westerberg I."/>
            <person name="Brannstrom I.O."/>
            <person name="Guillou S."/>
            <person name="Cros-Aarteil S."/>
            <person name="Calhoun S."/>
            <person name="Haridas S."/>
            <person name="Kuo A."/>
            <person name="Mondo S."/>
            <person name="Pangilinan J."/>
            <person name="Riley R."/>
            <person name="Labutti K."/>
            <person name="Andreopoulos B."/>
            <person name="Lipzen A."/>
            <person name="Chen C."/>
            <person name="Yanf M."/>
            <person name="Daum C."/>
            <person name="Ng V."/>
            <person name="Clum A."/>
            <person name="Ohm R."/>
            <person name="Martin F."/>
            <person name="Silar P."/>
            <person name="Natvig D."/>
            <person name="Lalanne C."/>
            <person name="Gautier V."/>
            <person name="Ament-Velasquez S.L."/>
            <person name="Kruys A."/>
            <person name="Hutchinson M.I."/>
            <person name="Powell A.J."/>
            <person name="Barry K."/>
            <person name="Miller A.N."/>
            <person name="Grigoriev I.V."/>
            <person name="Debuchy R."/>
            <person name="Gladieux P."/>
            <person name="Thoren M.H."/>
            <person name="Johannesson H."/>
        </authorList>
    </citation>
    <scope>NUCLEOTIDE SEQUENCE</scope>
    <source>
        <strain evidence="2">CBS 141.50</strain>
    </source>
</reference>
<feature type="compositionally biased region" description="Basic and acidic residues" evidence="1">
    <location>
        <begin position="58"/>
        <end position="72"/>
    </location>
</feature>
<keyword evidence="3" id="KW-1185">Reference proteome</keyword>
<feature type="compositionally biased region" description="Basic and acidic residues" evidence="1">
    <location>
        <begin position="79"/>
        <end position="103"/>
    </location>
</feature>
<feature type="region of interest" description="Disordered" evidence="1">
    <location>
        <begin position="1"/>
        <end position="103"/>
    </location>
</feature>
<accession>A0AAN6UYV4</accession>
<gene>
    <name evidence="2" type="ORF">C8A04DRAFT_32089</name>
</gene>
<dbReference type="GeneID" id="87818587"/>
<evidence type="ECO:0008006" key="4">
    <source>
        <dbReference type="Google" id="ProtNLM"/>
    </source>
</evidence>